<dbReference type="WBParaSite" id="ACRNAN_scaffold3414.g13875.t1">
    <property type="protein sequence ID" value="ACRNAN_scaffold3414.g13875.t1"/>
    <property type="gene ID" value="ACRNAN_scaffold3414.g13875"/>
</dbReference>
<dbReference type="InterPro" id="IPR036383">
    <property type="entry name" value="TSP1_rpt_sf"/>
</dbReference>
<name>A0A914DRC6_9BILA</name>
<dbReference type="Gene3D" id="2.20.100.10">
    <property type="entry name" value="Thrombospondin type-1 (TSP1) repeat"/>
    <property type="match status" value="1"/>
</dbReference>
<dbReference type="Proteomes" id="UP000887540">
    <property type="component" value="Unplaced"/>
</dbReference>
<proteinExistence type="predicted"/>
<dbReference type="SUPFAM" id="SSF82895">
    <property type="entry name" value="TSP-1 type 1 repeat"/>
    <property type="match status" value="1"/>
</dbReference>
<dbReference type="InterPro" id="IPR000884">
    <property type="entry name" value="TSP1_rpt"/>
</dbReference>
<reference evidence="3" key="1">
    <citation type="submission" date="2022-11" db="UniProtKB">
        <authorList>
            <consortium name="WormBaseParasite"/>
        </authorList>
    </citation>
    <scope>IDENTIFICATION</scope>
</reference>
<keyword evidence="2" id="KW-1185">Reference proteome</keyword>
<accession>A0A914DRC6</accession>
<feature type="region of interest" description="Disordered" evidence="1">
    <location>
        <begin position="1"/>
        <end position="22"/>
    </location>
</feature>
<evidence type="ECO:0000313" key="3">
    <source>
        <dbReference type="WBParaSite" id="ACRNAN_scaffold3414.g13875.t1"/>
    </source>
</evidence>
<dbReference type="AlphaFoldDB" id="A0A914DRC6"/>
<sequence>MEQTSCTPERDAHNRRPASPAVLDVSRDILQSSMNGTPALSIEKELKKAAKNCEWLMWSEWSECSAECEKEGERFRTRSCSCSMCQGGITKEIESCNGKSCTEHHKRYPFD</sequence>
<organism evidence="2 3">
    <name type="scientific">Acrobeloides nanus</name>
    <dbReference type="NCBI Taxonomy" id="290746"/>
    <lineage>
        <taxon>Eukaryota</taxon>
        <taxon>Metazoa</taxon>
        <taxon>Ecdysozoa</taxon>
        <taxon>Nematoda</taxon>
        <taxon>Chromadorea</taxon>
        <taxon>Rhabditida</taxon>
        <taxon>Tylenchina</taxon>
        <taxon>Cephalobomorpha</taxon>
        <taxon>Cephaloboidea</taxon>
        <taxon>Cephalobidae</taxon>
        <taxon>Acrobeloides</taxon>
    </lineage>
</organism>
<evidence type="ECO:0000313" key="2">
    <source>
        <dbReference type="Proteomes" id="UP000887540"/>
    </source>
</evidence>
<dbReference type="PROSITE" id="PS50092">
    <property type="entry name" value="TSP1"/>
    <property type="match status" value="1"/>
</dbReference>
<protein>
    <submittedName>
        <fullName evidence="3">Uncharacterized protein</fullName>
    </submittedName>
</protein>
<evidence type="ECO:0000256" key="1">
    <source>
        <dbReference type="SAM" id="MobiDB-lite"/>
    </source>
</evidence>